<feature type="domain" description="Major facilitator superfamily (MFS) profile" evidence="8">
    <location>
        <begin position="36"/>
        <end position="482"/>
    </location>
</feature>
<keyword evidence="3" id="KW-1003">Cell membrane</keyword>
<gene>
    <name evidence="9" type="primary">mdtD</name>
    <name evidence="9" type="ORF">N5I07_19350</name>
</gene>
<name>A0AA43AKT5_AERCA</name>
<dbReference type="Gene3D" id="1.20.1720.10">
    <property type="entry name" value="Multidrug resistance protein D"/>
    <property type="match status" value="1"/>
</dbReference>
<feature type="transmembrane region" description="Helical" evidence="7">
    <location>
        <begin position="455"/>
        <end position="478"/>
    </location>
</feature>
<evidence type="ECO:0000259" key="8">
    <source>
        <dbReference type="PROSITE" id="PS50850"/>
    </source>
</evidence>
<comment type="subcellular location">
    <subcellularLocation>
        <location evidence="1">Cell membrane</location>
        <topology evidence="1">Multi-pass membrane protein</topology>
    </subcellularLocation>
</comment>
<evidence type="ECO:0000256" key="7">
    <source>
        <dbReference type="SAM" id="Phobius"/>
    </source>
</evidence>
<dbReference type="InterPro" id="IPR020846">
    <property type="entry name" value="MFS_dom"/>
</dbReference>
<dbReference type="Gene3D" id="1.20.1250.20">
    <property type="entry name" value="MFS general substrate transporter like domains"/>
    <property type="match status" value="1"/>
</dbReference>
<feature type="transmembrane region" description="Helical" evidence="7">
    <location>
        <begin position="74"/>
        <end position="94"/>
    </location>
</feature>
<dbReference type="InterPro" id="IPR011701">
    <property type="entry name" value="MFS"/>
</dbReference>
<dbReference type="SUPFAM" id="SSF103473">
    <property type="entry name" value="MFS general substrate transporter"/>
    <property type="match status" value="1"/>
</dbReference>
<dbReference type="Pfam" id="PF07690">
    <property type="entry name" value="MFS_1"/>
    <property type="match status" value="1"/>
</dbReference>
<keyword evidence="4 7" id="KW-0812">Transmembrane</keyword>
<protein>
    <submittedName>
        <fullName evidence="9">Multidrug transporter subunit MdtD</fullName>
    </submittedName>
</protein>
<dbReference type="CDD" id="cd17503">
    <property type="entry name" value="MFS_LmrB_MDR_like"/>
    <property type="match status" value="1"/>
</dbReference>
<dbReference type="PANTHER" id="PTHR42718">
    <property type="entry name" value="MAJOR FACILITATOR SUPERFAMILY MULTIDRUG TRANSPORTER MFSC"/>
    <property type="match status" value="1"/>
</dbReference>
<evidence type="ECO:0000313" key="10">
    <source>
        <dbReference type="Proteomes" id="UP001160758"/>
    </source>
</evidence>
<feature type="transmembrane region" description="Helical" evidence="7">
    <location>
        <begin position="281"/>
        <end position="304"/>
    </location>
</feature>
<dbReference type="NCBIfam" id="NF007799">
    <property type="entry name" value="PRK10504.1"/>
    <property type="match status" value="1"/>
</dbReference>
<keyword evidence="6 7" id="KW-0472">Membrane</keyword>
<dbReference type="PROSITE" id="PS50850">
    <property type="entry name" value="MFS"/>
    <property type="match status" value="1"/>
</dbReference>
<sequence length="482" mass="52338">MLIWPALVRVFSYVMRRDRTMPDSSPMVTPAQRKWLPWLTAVGFFMQTLDGTILNTALPSMAEALGESPLQMQSVIIAYMLTVALLIPASGWLADRFGTRRVYLVAILLFTLGSLACAIANTLPMLVIARVLQGVGGALLMPIGRLAVLRVYSKHELLRVMSFVTIPGLLGPLIGPALGGWLVEVASWHWVFLINLPVGLLGFVASWHFMPDLRQHTARFDWQGFVLFSVGMVLVSVGLQGLGEHSISTGWALFAVLFGLAAMASYWLYAATAEQPLFSLALFKTSTFAIGIWGNLFARLGSGAMPFLTPLFLQLGLGFSPSKAGMTMIPTVIGAMLTKTLVNKLIPRIGYRRILIGNTLALGAMIASFYFIDNQVPHGVLLVWLAVFGAINSLQFSAMNTLTLQDLSSEHASSGNGLLSVVMQLSMSLGVAIAASLLGLFSIGQPEESGRWLEGFHLTYLCIGLMSMLAALIFAQLAREKR</sequence>
<evidence type="ECO:0000256" key="2">
    <source>
        <dbReference type="ARBA" id="ARBA00022448"/>
    </source>
</evidence>
<evidence type="ECO:0000256" key="4">
    <source>
        <dbReference type="ARBA" id="ARBA00022692"/>
    </source>
</evidence>
<feature type="transmembrane region" description="Helical" evidence="7">
    <location>
        <begin position="188"/>
        <end position="210"/>
    </location>
</feature>
<feature type="transmembrane region" description="Helical" evidence="7">
    <location>
        <begin position="101"/>
        <end position="121"/>
    </location>
</feature>
<evidence type="ECO:0000256" key="5">
    <source>
        <dbReference type="ARBA" id="ARBA00022989"/>
    </source>
</evidence>
<comment type="caution">
    <text evidence="9">The sequence shown here is derived from an EMBL/GenBank/DDBJ whole genome shotgun (WGS) entry which is preliminary data.</text>
</comment>
<dbReference type="EMBL" id="JAOCFT010000001">
    <property type="protein sequence ID" value="MDH1899674.1"/>
    <property type="molecule type" value="Genomic_DNA"/>
</dbReference>
<dbReference type="InterPro" id="IPR004638">
    <property type="entry name" value="EmrB-like"/>
</dbReference>
<dbReference type="GO" id="GO:0005886">
    <property type="term" value="C:plasma membrane"/>
    <property type="evidence" value="ECO:0007669"/>
    <property type="project" value="UniProtKB-SubCell"/>
</dbReference>
<dbReference type="PRINTS" id="PR01036">
    <property type="entry name" value="TCRTETB"/>
</dbReference>
<feature type="transmembrane region" description="Helical" evidence="7">
    <location>
        <begin position="222"/>
        <end position="243"/>
    </location>
</feature>
<evidence type="ECO:0000256" key="1">
    <source>
        <dbReference type="ARBA" id="ARBA00004651"/>
    </source>
</evidence>
<feature type="transmembrane region" description="Helical" evidence="7">
    <location>
        <begin position="418"/>
        <end position="443"/>
    </location>
</feature>
<dbReference type="NCBIfam" id="TIGR00711">
    <property type="entry name" value="efflux_EmrB"/>
    <property type="match status" value="1"/>
</dbReference>
<organism evidence="9 10">
    <name type="scientific">Aeromonas caviae</name>
    <name type="common">Aeromonas punctata</name>
    <dbReference type="NCBI Taxonomy" id="648"/>
    <lineage>
        <taxon>Bacteria</taxon>
        <taxon>Pseudomonadati</taxon>
        <taxon>Pseudomonadota</taxon>
        <taxon>Gammaproteobacteria</taxon>
        <taxon>Aeromonadales</taxon>
        <taxon>Aeromonadaceae</taxon>
        <taxon>Aeromonas</taxon>
    </lineage>
</organism>
<accession>A0AA43AKT5</accession>
<dbReference type="InterPro" id="IPR036259">
    <property type="entry name" value="MFS_trans_sf"/>
</dbReference>
<evidence type="ECO:0000256" key="3">
    <source>
        <dbReference type="ARBA" id="ARBA00022475"/>
    </source>
</evidence>
<feature type="transmembrane region" description="Helical" evidence="7">
    <location>
        <begin position="249"/>
        <end position="269"/>
    </location>
</feature>
<keyword evidence="2" id="KW-0813">Transport</keyword>
<dbReference type="AlphaFoldDB" id="A0AA43AKT5"/>
<feature type="transmembrane region" description="Helical" evidence="7">
    <location>
        <begin position="354"/>
        <end position="372"/>
    </location>
</feature>
<feature type="transmembrane region" description="Helical" evidence="7">
    <location>
        <begin position="127"/>
        <end position="148"/>
    </location>
</feature>
<evidence type="ECO:0000256" key="6">
    <source>
        <dbReference type="ARBA" id="ARBA00023136"/>
    </source>
</evidence>
<dbReference type="GO" id="GO:0022857">
    <property type="term" value="F:transmembrane transporter activity"/>
    <property type="evidence" value="ECO:0007669"/>
    <property type="project" value="InterPro"/>
</dbReference>
<dbReference type="PANTHER" id="PTHR42718:SF46">
    <property type="entry name" value="BLR6921 PROTEIN"/>
    <property type="match status" value="1"/>
</dbReference>
<evidence type="ECO:0000313" key="9">
    <source>
        <dbReference type="EMBL" id="MDH1899674.1"/>
    </source>
</evidence>
<reference evidence="9" key="1">
    <citation type="submission" date="2022-09" db="EMBL/GenBank/DDBJ databases">
        <title>Intensive care unit water sources are persistently colonized with multi-drug resistant bacteria and are the site of extensive horizontal gene transfer of antibiotic resistance genes.</title>
        <authorList>
            <person name="Diorio-Toth L."/>
        </authorList>
    </citation>
    <scope>NUCLEOTIDE SEQUENCE</scope>
    <source>
        <strain evidence="9">GD03796</strain>
    </source>
</reference>
<feature type="transmembrane region" description="Helical" evidence="7">
    <location>
        <begin position="160"/>
        <end position="182"/>
    </location>
</feature>
<feature type="transmembrane region" description="Helical" evidence="7">
    <location>
        <begin position="378"/>
        <end position="397"/>
    </location>
</feature>
<feature type="transmembrane region" description="Helical" evidence="7">
    <location>
        <begin position="324"/>
        <end position="342"/>
    </location>
</feature>
<dbReference type="Proteomes" id="UP001160758">
    <property type="component" value="Unassembled WGS sequence"/>
</dbReference>
<proteinExistence type="predicted"/>
<keyword evidence="5 7" id="KW-1133">Transmembrane helix</keyword>